<dbReference type="PANTHER" id="PTHR15460:SF3">
    <property type="entry name" value="PEROXISOMAL MEMBRANE PROTEIN 4"/>
    <property type="match status" value="1"/>
</dbReference>
<comment type="caution">
    <text evidence="1">The sequence shown here is derived from an EMBL/GenBank/DDBJ whole genome shotgun (WGS) entry which is preliminary data.</text>
</comment>
<keyword evidence="2" id="KW-1185">Reference proteome</keyword>
<dbReference type="GO" id="GO:0005778">
    <property type="term" value="C:peroxisomal membrane"/>
    <property type="evidence" value="ECO:0007669"/>
    <property type="project" value="TreeGrafter"/>
</dbReference>
<proteinExistence type="predicted"/>
<evidence type="ECO:0008006" key="3">
    <source>
        <dbReference type="Google" id="ProtNLM"/>
    </source>
</evidence>
<evidence type="ECO:0000313" key="1">
    <source>
        <dbReference type="EMBL" id="KAK0545361.1"/>
    </source>
</evidence>
<reference evidence="1" key="1">
    <citation type="journal article" date="2023" name="PhytoFront">
        <title>Draft Genome Resources of Seven Strains of Tilletia horrida, Causal Agent of Kernel Smut of Rice.</title>
        <authorList>
            <person name="Khanal S."/>
            <person name="Antony Babu S."/>
            <person name="Zhou X.G."/>
        </authorList>
    </citation>
    <scope>NUCLEOTIDE SEQUENCE</scope>
    <source>
        <strain evidence="1">TX6</strain>
    </source>
</reference>
<name>A0AAN6JP95_9BASI</name>
<accession>A0AAN6JP95</accession>
<gene>
    <name evidence="1" type="ORF">OC846_005707</name>
</gene>
<dbReference type="EMBL" id="JAPDMZ010000235">
    <property type="protein sequence ID" value="KAK0545361.1"/>
    <property type="molecule type" value="Genomic_DNA"/>
</dbReference>
<organism evidence="1 2">
    <name type="scientific">Tilletia horrida</name>
    <dbReference type="NCBI Taxonomy" id="155126"/>
    <lineage>
        <taxon>Eukaryota</taxon>
        <taxon>Fungi</taxon>
        <taxon>Dikarya</taxon>
        <taxon>Basidiomycota</taxon>
        <taxon>Ustilaginomycotina</taxon>
        <taxon>Exobasidiomycetes</taxon>
        <taxon>Tilletiales</taxon>
        <taxon>Tilletiaceae</taxon>
        <taxon>Tilletia</taxon>
    </lineage>
</organism>
<dbReference type="PIRSF" id="PIRSF013674">
    <property type="entry name" value="PXMP4"/>
    <property type="match status" value="1"/>
</dbReference>
<protein>
    <recommendedName>
        <fullName evidence="3">Peroxisomal membrane protein 4</fullName>
    </recommendedName>
</protein>
<dbReference type="InterPro" id="IPR019531">
    <property type="entry name" value="Pmp4"/>
</dbReference>
<dbReference type="PANTHER" id="PTHR15460">
    <property type="entry name" value="PEROXISOMAL MEMBRANE PROTEIN 4"/>
    <property type="match status" value="1"/>
</dbReference>
<evidence type="ECO:0000313" key="2">
    <source>
        <dbReference type="Proteomes" id="UP001176517"/>
    </source>
</evidence>
<sequence>MSSTYDKIYKQLEAIALDPKYHAPLSVLKAGRNGFVYGAKIRFPHALVMSVLFGRGSWSDRLNFIYTATRTHAMTLTKFCSLYKLLLILIKKAHGGPKERSLDSALAGLVGAWVVFRHRTSINEQIILYAAGRDILSLLPRAEVPANKYPPGKPKPVHPVAFEIFATLAWAFAMWTHANRREELNGGMVSSMDYLYHNADKWDSLRNLFWHNT</sequence>
<dbReference type="Pfam" id="PF02466">
    <property type="entry name" value="Tim17"/>
    <property type="match status" value="1"/>
</dbReference>
<dbReference type="Proteomes" id="UP001176517">
    <property type="component" value="Unassembled WGS sequence"/>
</dbReference>
<dbReference type="AlphaFoldDB" id="A0AAN6JP95"/>